<name>A0A480AM96_9CYAN</name>
<dbReference type="InterPro" id="IPR008962">
    <property type="entry name" value="PapD-like_sf"/>
</dbReference>
<gene>
    <name evidence="1" type="ORF">NIES80_39070</name>
</gene>
<dbReference type="Gene3D" id="2.60.40.10">
    <property type="entry name" value="Immunoglobulins"/>
    <property type="match status" value="1"/>
</dbReference>
<dbReference type="AlphaFoldDB" id="A0A480AM96"/>
<dbReference type="InterPro" id="IPR013783">
    <property type="entry name" value="Ig-like_fold"/>
</dbReference>
<evidence type="ECO:0000313" key="1">
    <source>
        <dbReference type="EMBL" id="GCL44181.1"/>
    </source>
</evidence>
<reference evidence="2" key="1">
    <citation type="submission" date="2019-02" db="EMBL/GenBank/DDBJ databases">
        <title>Draft genome sequence of Dolichospermum planctonicum NIES-80.</title>
        <authorList>
            <person name="Yamaguchi H."/>
            <person name="Suzuki S."/>
            <person name="Kawachi M."/>
        </authorList>
    </citation>
    <scope>NUCLEOTIDE SEQUENCE [LARGE SCALE GENOMIC DNA]</scope>
    <source>
        <strain evidence="2">NIES-80</strain>
    </source>
</reference>
<protein>
    <recommendedName>
        <fullName evidence="3">P pilus assembly protein, chaperone PapD</fullName>
    </recommendedName>
</protein>
<proteinExistence type="predicted"/>
<accession>A0A480AM96</accession>
<dbReference type="SUPFAM" id="SSF49354">
    <property type="entry name" value="PapD-like"/>
    <property type="match status" value="1"/>
</dbReference>
<evidence type="ECO:0008006" key="3">
    <source>
        <dbReference type="Google" id="ProtNLM"/>
    </source>
</evidence>
<dbReference type="EMBL" id="BJCF01000077">
    <property type="protein sequence ID" value="GCL44181.1"/>
    <property type="molecule type" value="Genomic_DNA"/>
</dbReference>
<dbReference type="Proteomes" id="UP000299367">
    <property type="component" value="Unassembled WGS sequence"/>
</dbReference>
<comment type="caution">
    <text evidence="1">The sequence shown here is derived from an EMBL/GenBank/DDBJ whole genome shotgun (WGS) entry which is preliminary data.</text>
</comment>
<organism evidence="1 2">
    <name type="scientific">Dolichospermum planctonicum</name>
    <dbReference type="NCBI Taxonomy" id="136072"/>
    <lineage>
        <taxon>Bacteria</taxon>
        <taxon>Bacillati</taxon>
        <taxon>Cyanobacteriota</taxon>
        <taxon>Cyanophyceae</taxon>
        <taxon>Nostocales</taxon>
        <taxon>Aphanizomenonaceae</taxon>
        <taxon>Dolichospermum</taxon>
    </lineage>
</organism>
<evidence type="ECO:0000313" key="2">
    <source>
        <dbReference type="Proteomes" id="UP000299367"/>
    </source>
</evidence>
<sequence>MENMKRKIAKILPLLCWFTLGFTPMVAYGQLSVSPLTIQRKAESGQARGVINISNNSNKPYRARVSLSPFTYNQEGLQVLQSSPNDLTPYLTFSPRELVIAPGQQRSIRFNARLLPSLPQGEYRAMFSVEELQDNSSTQANQVSVAVNIAATIYVINGDFVPKVGVEKAFYDGEKKQIRLLVNNTGEATTRAKTEWNLSQDGKTVNSGKVEETTIIAKGERYIQISYPPQGKTLTPGNYQLSGKLSWNAKNAENLPFNLNLTVSPADINPGKKPPQ</sequence>